<dbReference type="InterPro" id="IPR013083">
    <property type="entry name" value="Znf_RING/FYVE/PHD"/>
</dbReference>
<dbReference type="GO" id="GO:0008270">
    <property type="term" value="F:zinc ion binding"/>
    <property type="evidence" value="ECO:0007669"/>
    <property type="project" value="UniProtKB-KW"/>
</dbReference>
<dbReference type="PROSITE" id="PS00518">
    <property type="entry name" value="ZF_RING_1"/>
    <property type="match status" value="1"/>
</dbReference>
<reference evidence="7" key="1">
    <citation type="journal article" date="2017" name="Nature">
        <title>The sunflower genome provides insights into oil metabolism, flowering and Asterid evolution.</title>
        <authorList>
            <person name="Badouin H."/>
            <person name="Gouzy J."/>
            <person name="Grassa C.J."/>
            <person name="Murat F."/>
            <person name="Staton S.E."/>
            <person name="Cottret L."/>
            <person name="Lelandais-Briere C."/>
            <person name="Owens G.L."/>
            <person name="Carrere S."/>
            <person name="Mayjonade B."/>
            <person name="Legrand L."/>
            <person name="Gill N."/>
            <person name="Kane N.C."/>
            <person name="Bowers J.E."/>
            <person name="Hubner S."/>
            <person name="Bellec A."/>
            <person name="Berard A."/>
            <person name="Berges H."/>
            <person name="Blanchet N."/>
            <person name="Boniface M.C."/>
            <person name="Brunel D."/>
            <person name="Catrice O."/>
            <person name="Chaidir N."/>
            <person name="Claudel C."/>
            <person name="Donnadieu C."/>
            <person name="Faraut T."/>
            <person name="Fievet G."/>
            <person name="Helmstetter N."/>
            <person name="King M."/>
            <person name="Knapp S.J."/>
            <person name="Lai Z."/>
            <person name="Le Paslier M.C."/>
            <person name="Lippi Y."/>
            <person name="Lorenzon L."/>
            <person name="Mandel J.R."/>
            <person name="Marage G."/>
            <person name="Marchand G."/>
            <person name="Marquand E."/>
            <person name="Bret-Mestries E."/>
            <person name="Morien E."/>
            <person name="Nambeesan S."/>
            <person name="Nguyen T."/>
            <person name="Pegot-Espagnet P."/>
            <person name="Pouilly N."/>
            <person name="Raftis F."/>
            <person name="Sallet E."/>
            <person name="Schiex T."/>
            <person name="Thomas J."/>
            <person name="Vandecasteele C."/>
            <person name="Vares D."/>
            <person name="Vear F."/>
            <person name="Vautrin S."/>
            <person name="Crespi M."/>
            <person name="Mangin B."/>
            <person name="Burke J.M."/>
            <person name="Salse J."/>
            <person name="Munos S."/>
            <person name="Vincourt P."/>
            <person name="Rieseberg L.H."/>
            <person name="Langlade N.B."/>
        </authorList>
    </citation>
    <scope>NUCLEOTIDE SEQUENCE [LARGE SCALE GENOMIC DNA]</scope>
    <source>
        <strain evidence="7">cv. SF193</strain>
    </source>
</reference>
<accession>A0A251VHX0</accession>
<dbReference type="InterPro" id="IPR027370">
    <property type="entry name" value="Znf-RING_euk"/>
</dbReference>
<feature type="domain" description="RING-type" evidence="5">
    <location>
        <begin position="21"/>
        <end position="70"/>
    </location>
</feature>
<dbReference type="PANTHER" id="PTHR14140">
    <property type="entry name" value="E3 UBIQUITIN-PROTEIN LIGASE UHRF-RELATED"/>
    <property type="match status" value="1"/>
</dbReference>
<evidence type="ECO:0000313" key="6">
    <source>
        <dbReference type="EMBL" id="OTG34753.1"/>
    </source>
</evidence>
<dbReference type="InterPro" id="IPR045134">
    <property type="entry name" value="UHRF1/2-like"/>
</dbReference>
<organism evidence="6 7">
    <name type="scientific">Helianthus annuus</name>
    <name type="common">Common sunflower</name>
    <dbReference type="NCBI Taxonomy" id="4232"/>
    <lineage>
        <taxon>Eukaryota</taxon>
        <taxon>Viridiplantae</taxon>
        <taxon>Streptophyta</taxon>
        <taxon>Embryophyta</taxon>
        <taxon>Tracheophyta</taxon>
        <taxon>Spermatophyta</taxon>
        <taxon>Magnoliopsida</taxon>
        <taxon>eudicotyledons</taxon>
        <taxon>Gunneridae</taxon>
        <taxon>Pentapetalae</taxon>
        <taxon>asterids</taxon>
        <taxon>campanulids</taxon>
        <taxon>Asterales</taxon>
        <taxon>Asteraceae</taxon>
        <taxon>Asteroideae</taxon>
        <taxon>Heliantheae alliance</taxon>
        <taxon>Heliantheae</taxon>
        <taxon>Helianthus</taxon>
    </lineage>
</organism>
<dbReference type="SUPFAM" id="SSF57850">
    <property type="entry name" value="RING/U-box"/>
    <property type="match status" value="1"/>
</dbReference>
<evidence type="ECO:0000256" key="4">
    <source>
        <dbReference type="PROSITE-ProRule" id="PRU00175"/>
    </source>
</evidence>
<dbReference type="Proteomes" id="UP000215914">
    <property type="component" value="Chromosome 2"/>
</dbReference>
<evidence type="ECO:0000256" key="3">
    <source>
        <dbReference type="ARBA" id="ARBA00022833"/>
    </source>
</evidence>
<dbReference type="AlphaFoldDB" id="A0A251VHX0"/>
<protein>
    <submittedName>
        <fullName evidence="6">Putative zinc finger, RING/FYVE/PHD-type</fullName>
    </submittedName>
</protein>
<dbReference type="Pfam" id="PF13445">
    <property type="entry name" value="zf-RING_UBOX"/>
    <property type="match status" value="1"/>
</dbReference>
<keyword evidence="3" id="KW-0862">Zinc</keyword>
<sequence length="86" mass="9862">MKLHHDVSLSFNRREHYLFTCLSCHRVMDAPVTTPCAHNFCISCLSYQSSNSEARVLRSRNNSMKCPSCTTDIFDFLHKPQVNGLI</sequence>
<evidence type="ECO:0000256" key="1">
    <source>
        <dbReference type="ARBA" id="ARBA00022723"/>
    </source>
</evidence>
<dbReference type="InterPro" id="IPR017907">
    <property type="entry name" value="Znf_RING_CS"/>
</dbReference>
<keyword evidence="2 4" id="KW-0863">Zinc-finger</keyword>
<keyword evidence="1" id="KW-0479">Metal-binding</keyword>
<dbReference type="InterPro" id="IPR001841">
    <property type="entry name" value="Znf_RING"/>
</dbReference>
<dbReference type="SMART" id="SM00184">
    <property type="entry name" value="RING"/>
    <property type="match status" value="1"/>
</dbReference>
<dbReference type="Gene3D" id="3.30.40.10">
    <property type="entry name" value="Zinc/RING finger domain, C3HC4 (zinc finger)"/>
    <property type="match status" value="1"/>
</dbReference>
<name>A0A251VHX0_HELAN</name>
<keyword evidence="7" id="KW-1185">Reference proteome</keyword>
<dbReference type="PROSITE" id="PS50089">
    <property type="entry name" value="ZF_RING_2"/>
    <property type="match status" value="1"/>
</dbReference>
<dbReference type="PANTHER" id="PTHR14140:SF27">
    <property type="entry name" value="OS04G0289800 PROTEIN"/>
    <property type="match status" value="1"/>
</dbReference>
<evidence type="ECO:0000259" key="5">
    <source>
        <dbReference type="PROSITE" id="PS50089"/>
    </source>
</evidence>
<gene>
    <name evidence="6" type="ORF">HannXRQ_Chr02g0049241</name>
</gene>
<dbReference type="InParanoid" id="A0A251VHX0"/>
<evidence type="ECO:0000256" key="2">
    <source>
        <dbReference type="ARBA" id="ARBA00022771"/>
    </source>
</evidence>
<proteinExistence type="predicted"/>
<dbReference type="EMBL" id="CM007891">
    <property type="protein sequence ID" value="OTG34753.1"/>
    <property type="molecule type" value="Genomic_DNA"/>
</dbReference>
<evidence type="ECO:0000313" key="7">
    <source>
        <dbReference type="Proteomes" id="UP000215914"/>
    </source>
</evidence>